<dbReference type="STRING" id="563176.SAMN04488090_0598"/>
<proteinExistence type="predicted"/>
<sequence length="76" mass="8698">MKELEKEGWNYTLFLSEDKQLIFSVVCGSVGLYDFVVALNREEQAAYGSRGKAFLGELARTIRENESSYLTRRISI</sequence>
<evidence type="ECO:0000256" key="1">
    <source>
        <dbReference type="SAM" id="Phobius"/>
    </source>
</evidence>
<organism evidence="2 3">
    <name type="scientific">Siphonobacter aquaeclarae</name>
    <dbReference type="NCBI Taxonomy" id="563176"/>
    <lineage>
        <taxon>Bacteria</taxon>
        <taxon>Pseudomonadati</taxon>
        <taxon>Bacteroidota</taxon>
        <taxon>Cytophagia</taxon>
        <taxon>Cytophagales</taxon>
        <taxon>Cytophagaceae</taxon>
        <taxon>Siphonobacter</taxon>
    </lineage>
</organism>
<keyword evidence="1" id="KW-0812">Transmembrane</keyword>
<gene>
    <name evidence="2" type="ORF">SAMN04488090_0598</name>
</gene>
<accession>A0A1G9IRR1</accession>
<dbReference type="EMBL" id="FNGS01000001">
    <property type="protein sequence ID" value="SDL27958.1"/>
    <property type="molecule type" value="Genomic_DNA"/>
</dbReference>
<dbReference type="RefSeq" id="WP_093197498.1">
    <property type="nucleotide sequence ID" value="NZ_FNGS01000001.1"/>
</dbReference>
<dbReference type="Proteomes" id="UP000198901">
    <property type="component" value="Unassembled WGS sequence"/>
</dbReference>
<keyword evidence="1" id="KW-1133">Transmembrane helix</keyword>
<evidence type="ECO:0000313" key="2">
    <source>
        <dbReference type="EMBL" id="SDL27958.1"/>
    </source>
</evidence>
<name>A0A1G9IRR1_9BACT</name>
<dbReference type="AlphaFoldDB" id="A0A1G9IRR1"/>
<feature type="transmembrane region" description="Helical" evidence="1">
    <location>
        <begin position="20"/>
        <end position="40"/>
    </location>
</feature>
<evidence type="ECO:0000313" key="3">
    <source>
        <dbReference type="Proteomes" id="UP000198901"/>
    </source>
</evidence>
<dbReference type="OrthoDB" id="963457at2"/>
<reference evidence="2 3" key="1">
    <citation type="submission" date="2016-10" db="EMBL/GenBank/DDBJ databases">
        <authorList>
            <person name="de Groot N.N."/>
        </authorList>
    </citation>
    <scope>NUCLEOTIDE SEQUENCE [LARGE SCALE GENOMIC DNA]</scope>
    <source>
        <strain evidence="2 3">DSM 21668</strain>
    </source>
</reference>
<keyword evidence="3" id="KW-1185">Reference proteome</keyword>
<keyword evidence="1" id="KW-0472">Membrane</keyword>
<protein>
    <submittedName>
        <fullName evidence="2">Uncharacterized protein</fullName>
    </submittedName>
</protein>